<dbReference type="AlphaFoldDB" id="A0A0P0WB52"/>
<accession>A0A0P0WB52</accession>
<proteinExistence type="predicted"/>
<protein>
    <submittedName>
        <fullName evidence="2">Os04g0458250 protein</fullName>
    </submittedName>
</protein>
<name>A0A0P0WB52_ORYSJ</name>
<dbReference type="Proteomes" id="UP000059680">
    <property type="component" value="Chromosome 4"/>
</dbReference>
<evidence type="ECO:0000313" key="3">
    <source>
        <dbReference type="Proteomes" id="UP000059680"/>
    </source>
</evidence>
<keyword evidence="3" id="KW-1185">Reference proteome</keyword>
<reference evidence="3" key="1">
    <citation type="journal article" date="2005" name="Nature">
        <title>The map-based sequence of the rice genome.</title>
        <authorList>
            <consortium name="International rice genome sequencing project (IRGSP)"/>
            <person name="Matsumoto T."/>
            <person name="Wu J."/>
            <person name="Kanamori H."/>
            <person name="Katayose Y."/>
            <person name="Fujisawa M."/>
            <person name="Namiki N."/>
            <person name="Mizuno H."/>
            <person name="Yamamoto K."/>
            <person name="Antonio B.A."/>
            <person name="Baba T."/>
            <person name="Sakata K."/>
            <person name="Nagamura Y."/>
            <person name="Aoki H."/>
            <person name="Arikawa K."/>
            <person name="Arita K."/>
            <person name="Bito T."/>
            <person name="Chiden Y."/>
            <person name="Fujitsuka N."/>
            <person name="Fukunaka R."/>
            <person name="Hamada M."/>
            <person name="Harada C."/>
            <person name="Hayashi A."/>
            <person name="Hijishita S."/>
            <person name="Honda M."/>
            <person name="Hosokawa S."/>
            <person name="Ichikawa Y."/>
            <person name="Idonuma A."/>
            <person name="Iijima M."/>
            <person name="Ikeda M."/>
            <person name="Ikeno M."/>
            <person name="Ito K."/>
            <person name="Ito S."/>
            <person name="Ito T."/>
            <person name="Ito Y."/>
            <person name="Ito Y."/>
            <person name="Iwabuchi A."/>
            <person name="Kamiya K."/>
            <person name="Karasawa W."/>
            <person name="Kurita K."/>
            <person name="Katagiri S."/>
            <person name="Kikuta A."/>
            <person name="Kobayashi H."/>
            <person name="Kobayashi N."/>
            <person name="Machita K."/>
            <person name="Maehara T."/>
            <person name="Masukawa M."/>
            <person name="Mizubayashi T."/>
            <person name="Mukai Y."/>
            <person name="Nagasaki H."/>
            <person name="Nagata Y."/>
            <person name="Naito S."/>
            <person name="Nakashima M."/>
            <person name="Nakama Y."/>
            <person name="Nakamichi Y."/>
            <person name="Nakamura M."/>
            <person name="Meguro A."/>
            <person name="Negishi M."/>
            <person name="Ohta I."/>
            <person name="Ohta T."/>
            <person name="Okamoto M."/>
            <person name="Ono N."/>
            <person name="Saji S."/>
            <person name="Sakaguchi M."/>
            <person name="Sakai K."/>
            <person name="Shibata M."/>
            <person name="Shimokawa T."/>
            <person name="Song J."/>
            <person name="Takazaki Y."/>
            <person name="Terasawa K."/>
            <person name="Tsugane M."/>
            <person name="Tsuji K."/>
            <person name="Ueda S."/>
            <person name="Waki K."/>
            <person name="Yamagata H."/>
            <person name="Yamamoto M."/>
            <person name="Yamamoto S."/>
            <person name="Yamane H."/>
            <person name="Yoshiki S."/>
            <person name="Yoshihara R."/>
            <person name="Yukawa K."/>
            <person name="Zhong H."/>
            <person name="Yano M."/>
            <person name="Yuan Q."/>
            <person name="Ouyang S."/>
            <person name="Liu J."/>
            <person name="Jones K.M."/>
            <person name="Gansberger K."/>
            <person name="Moffat K."/>
            <person name="Hill J."/>
            <person name="Bera J."/>
            <person name="Fadrosh D."/>
            <person name="Jin S."/>
            <person name="Johri S."/>
            <person name="Kim M."/>
            <person name="Overton L."/>
            <person name="Reardon M."/>
            <person name="Tsitrin T."/>
            <person name="Vuong H."/>
            <person name="Weaver B."/>
            <person name="Ciecko A."/>
            <person name="Tallon L."/>
            <person name="Jackson J."/>
            <person name="Pai G."/>
            <person name="Aken S.V."/>
            <person name="Utterback T."/>
            <person name="Reidmuller S."/>
            <person name="Feldblyum T."/>
            <person name="Hsiao J."/>
            <person name="Zismann V."/>
            <person name="Iobst S."/>
            <person name="de Vazeille A.R."/>
            <person name="Buell C.R."/>
            <person name="Ying K."/>
            <person name="Li Y."/>
            <person name="Lu T."/>
            <person name="Huang Y."/>
            <person name="Zhao Q."/>
            <person name="Feng Q."/>
            <person name="Zhang L."/>
            <person name="Zhu J."/>
            <person name="Weng Q."/>
            <person name="Mu J."/>
            <person name="Lu Y."/>
            <person name="Fan D."/>
            <person name="Liu Y."/>
            <person name="Guan J."/>
            <person name="Zhang Y."/>
            <person name="Yu S."/>
            <person name="Liu X."/>
            <person name="Zhang Y."/>
            <person name="Hong G."/>
            <person name="Han B."/>
            <person name="Choisne N."/>
            <person name="Demange N."/>
            <person name="Orjeda G."/>
            <person name="Samain S."/>
            <person name="Cattolico L."/>
            <person name="Pelletier E."/>
            <person name="Couloux A."/>
            <person name="Segurens B."/>
            <person name="Wincker P."/>
            <person name="D'Hont A."/>
            <person name="Scarpelli C."/>
            <person name="Weissenbach J."/>
            <person name="Salanoubat M."/>
            <person name="Quetier F."/>
            <person name="Yu Y."/>
            <person name="Kim H.R."/>
            <person name="Rambo T."/>
            <person name="Currie J."/>
            <person name="Collura K."/>
            <person name="Luo M."/>
            <person name="Yang T."/>
            <person name="Ammiraju J.S.S."/>
            <person name="Engler F."/>
            <person name="Soderlund C."/>
            <person name="Wing R.A."/>
            <person name="Palmer L.E."/>
            <person name="de la Bastide M."/>
            <person name="Spiegel L."/>
            <person name="Nascimento L."/>
            <person name="Zutavern T."/>
            <person name="O'Shaughnessy A."/>
            <person name="Dike S."/>
            <person name="Dedhia N."/>
            <person name="Preston R."/>
            <person name="Balija V."/>
            <person name="McCombie W.R."/>
            <person name="Chow T."/>
            <person name="Chen H."/>
            <person name="Chung M."/>
            <person name="Chen C."/>
            <person name="Shaw J."/>
            <person name="Wu H."/>
            <person name="Hsiao K."/>
            <person name="Chao Y."/>
            <person name="Chu M."/>
            <person name="Cheng C."/>
            <person name="Hour A."/>
            <person name="Lee P."/>
            <person name="Lin S."/>
            <person name="Lin Y."/>
            <person name="Liou J."/>
            <person name="Liu S."/>
            <person name="Hsing Y."/>
            <person name="Raghuvanshi S."/>
            <person name="Mohanty A."/>
            <person name="Bharti A.K."/>
            <person name="Gaur A."/>
            <person name="Gupta V."/>
            <person name="Kumar D."/>
            <person name="Ravi V."/>
            <person name="Vij S."/>
            <person name="Kapur A."/>
            <person name="Khurana P."/>
            <person name="Khurana P."/>
            <person name="Khurana J.P."/>
            <person name="Tyagi A.K."/>
            <person name="Gaikwad K."/>
            <person name="Singh A."/>
            <person name="Dalal V."/>
            <person name="Srivastava S."/>
            <person name="Dixit A."/>
            <person name="Pal A.K."/>
            <person name="Ghazi I.A."/>
            <person name="Yadav M."/>
            <person name="Pandit A."/>
            <person name="Bhargava A."/>
            <person name="Sureshbabu K."/>
            <person name="Batra K."/>
            <person name="Sharma T.R."/>
            <person name="Mohapatra T."/>
            <person name="Singh N.K."/>
            <person name="Messing J."/>
            <person name="Nelson A.B."/>
            <person name="Fuks G."/>
            <person name="Kavchok S."/>
            <person name="Keizer G."/>
            <person name="Linton E."/>
            <person name="Llaca V."/>
            <person name="Song R."/>
            <person name="Tanyolac B."/>
            <person name="Young S."/>
            <person name="Ho-Il K."/>
            <person name="Hahn J.H."/>
            <person name="Sangsakoo G."/>
            <person name="Vanavichit A."/>
            <person name="de Mattos Luiz.A.T."/>
            <person name="Zimmer P.D."/>
            <person name="Malone G."/>
            <person name="Dellagostin O."/>
            <person name="de Oliveira A.C."/>
            <person name="Bevan M."/>
            <person name="Bancroft I."/>
            <person name="Minx P."/>
            <person name="Cordum H."/>
            <person name="Wilson R."/>
            <person name="Cheng Z."/>
            <person name="Jin W."/>
            <person name="Jiang J."/>
            <person name="Leong S.A."/>
            <person name="Iwama H."/>
            <person name="Gojobori T."/>
            <person name="Itoh T."/>
            <person name="Niimura Y."/>
            <person name="Fujii Y."/>
            <person name="Habara T."/>
            <person name="Sakai H."/>
            <person name="Sato Y."/>
            <person name="Wilson G."/>
            <person name="Kumar K."/>
            <person name="McCouch S."/>
            <person name="Juretic N."/>
            <person name="Hoen D."/>
            <person name="Wright S."/>
            <person name="Bruskiewich R."/>
            <person name="Bureau T."/>
            <person name="Miyao A."/>
            <person name="Hirochika H."/>
            <person name="Nishikawa T."/>
            <person name="Kadowaki K."/>
            <person name="Sugiura M."/>
            <person name="Burr B."/>
            <person name="Sasaki T."/>
        </authorList>
    </citation>
    <scope>NUCLEOTIDE SEQUENCE [LARGE SCALE GENOMIC DNA]</scope>
    <source>
        <strain evidence="3">cv. Nipponbare</strain>
    </source>
</reference>
<reference evidence="2 3" key="2">
    <citation type="journal article" date="2013" name="Plant Cell Physiol.">
        <title>Rice Annotation Project Database (RAP-DB): an integrative and interactive database for rice genomics.</title>
        <authorList>
            <person name="Sakai H."/>
            <person name="Lee S.S."/>
            <person name="Tanaka T."/>
            <person name="Numa H."/>
            <person name="Kim J."/>
            <person name="Kawahara Y."/>
            <person name="Wakimoto H."/>
            <person name="Yang C.C."/>
            <person name="Iwamoto M."/>
            <person name="Abe T."/>
            <person name="Yamada Y."/>
            <person name="Muto A."/>
            <person name="Inokuchi H."/>
            <person name="Ikemura T."/>
            <person name="Matsumoto T."/>
            <person name="Sasaki T."/>
            <person name="Itoh T."/>
        </authorList>
    </citation>
    <scope>NUCLEOTIDE SEQUENCE [LARGE SCALE GENOMIC DNA]</scope>
    <source>
        <strain evidence="3">cv. Nipponbare</strain>
    </source>
</reference>
<evidence type="ECO:0000313" key="2">
    <source>
        <dbReference type="EMBL" id="BAS89522.1"/>
    </source>
</evidence>
<dbReference type="InParanoid" id="A0A0P0WB52"/>
<feature type="region of interest" description="Disordered" evidence="1">
    <location>
        <begin position="60"/>
        <end position="90"/>
    </location>
</feature>
<evidence type="ECO:0000256" key="1">
    <source>
        <dbReference type="SAM" id="MobiDB-lite"/>
    </source>
</evidence>
<sequence>MNVQMTGLKQPRTIYLDKGKKAKEVQIGKINCLVYVHNQTNRIRQPEKQIQSLSMSAFLKLPPRSDKRPPPCTLPSGTAQPPSLPPCTVGSDDDEGIIERGTSTWGGIIIAWLLTVPSQSDAVLMPDDEYSFVMLLVAATVTMPLKRPGGIMPAPLFAASRSCCLAAKVPCAAHRPLLPRANFSQPVPQVHRLPPPWALQKSVLPWALLLQLSTLHLLPPPCFTQQSVRPRALLVQPATEQRFPPPCATQYSVPPWTLFGQTPPPSNMHRFPPPCALHRGVLPSAPLLQPSKIHRLPPPCPLQYNVLP</sequence>
<reference evidence="2 3" key="3">
    <citation type="journal article" date="2013" name="Rice">
        <title>Improvement of the Oryza sativa Nipponbare reference genome using next generation sequence and optical map data.</title>
        <authorList>
            <person name="Kawahara Y."/>
            <person name="de la Bastide M."/>
            <person name="Hamilton J.P."/>
            <person name="Kanamori H."/>
            <person name="McCombie W.R."/>
            <person name="Ouyang S."/>
            <person name="Schwartz D.C."/>
            <person name="Tanaka T."/>
            <person name="Wu J."/>
            <person name="Zhou S."/>
            <person name="Childs K.L."/>
            <person name="Davidson R.M."/>
            <person name="Lin H."/>
            <person name="Quesada-Ocampo L."/>
            <person name="Vaillancourt B."/>
            <person name="Sakai H."/>
            <person name="Lee S.S."/>
            <person name="Kim J."/>
            <person name="Numa H."/>
            <person name="Itoh T."/>
            <person name="Buell C.R."/>
            <person name="Matsumoto T."/>
        </authorList>
    </citation>
    <scope>NUCLEOTIDE SEQUENCE [LARGE SCALE GENOMIC DNA]</scope>
    <source>
        <strain evidence="3">cv. Nipponbare</strain>
    </source>
</reference>
<dbReference type="Gramene" id="Os04t0458250-00">
    <property type="protein sequence ID" value="Os04t0458250-00"/>
    <property type="gene ID" value="Os04g0458250"/>
</dbReference>
<dbReference type="EMBL" id="AP014960">
    <property type="protein sequence ID" value="BAS89522.1"/>
    <property type="molecule type" value="Genomic_DNA"/>
</dbReference>
<organism evidence="2 3">
    <name type="scientific">Oryza sativa subsp. japonica</name>
    <name type="common">Rice</name>
    <dbReference type="NCBI Taxonomy" id="39947"/>
    <lineage>
        <taxon>Eukaryota</taxon>
        <taxon>Viridiplantae</taxon>
        <taxon>Streptophyta</taxon>
        <taxon>Embryophyta</taxon>
        <taxon>Tracheophyta</taxon>
        <taxon>Spermatophyta</taxon>
        <taxon>Magnoliopsida</taxon>
        <taxon>Liliopsida</taxon>
        <taxon>Poales</taxon>
        <taxon>Poaceae</taxon>
        <taxon>BOP clade</taxon>
        <taxon>Oryzoideae</taxon>
        <taxon>Oryzeae</taxon>
        <taxon>Oryzinae</taxon>
        <taxon>Oryza</taxon>
        <taxon>Oryza sativa</taxon>
    </lineage>
</organism>
<gene>
    <name evidence="2" type="ordered locus">Os04g0458250</name>
    <name evidence="2" type="ORF">OSNPB_040458250</name>
</gene>
<dbReference type="PaxDb" id="39947-A0A0P0WB52"/>